<dbReference type="InterPro" id="IPR047151">
    <property type="entry name" value="RNZ2-like"/>
</dbReference>
<evidence type="ECO:0000256" key="7">
    <source>
        <dbReference type="ARBA" id="ARBA00022723"/>
    </source>
</evidence>
<evidence type="ECO:0000256" key="10">
    <source>
        <dbReference type="ARBA" id="ARBA00022833"/>
    </source>
</evidence>
<evidence type="ECO:0000256" key="4">
    <source>
        <dbReference type="ARBA" id="ARBA00012477"/>
    </source>
</evidence>
<dbReference type="InterPro" id="IPR036866">
    <property type="entry name" value="RibonucZ/Hydroxyglut_hydro"/>
</dbReference>
<name>A0AAD7X9H7_9APHY</name>
<dbReference type="PANTHER" id="PTHR12553">
    <property type="entry name" value="ZINC PHOSPHODIESTERASE ELAC PROTEIN 2"/>
    <property type="match status" value="1"/>
</dbReference>
<comment type="cofactor">
    <cofactor evidence="2">
        <name>Zn(2+)</name>
        <dbReference type="ChEBI" id="CHEBI:29105"/>
    </cofactor>
</comment>
<dbReference type="Gene3D" id="3.60.15.10">
    <property type="entry name" value="Ribonuclease Z/Hydroxyacylglutathione hydrolase-like"/>
    <property type="match status" value="2"/>
</dbReference>
<dbReference type="InterPro" id="IPR001279">
    <property type="entry name" value="Metallo-B-lactamas"/>
</dbReference>
<evidence type="ECO:0000256" key="3">
    <source>
        <dbReference type="ARBA" id="ARBA00007823"/>
    </source>
</evidence>
<sequence>MHAWNVSVLSETTSDTEPTLLVEFGTGKYVFNASEAVGRSWLASHHSFRKTRALFLTAAGTHRCGGVTGLLMLCADAAVPKMDIIGPYGLMHYLATMRGFTYRPTMAVKAIEAPSAPVQLMQEGDKPPPPIFKDDLLTVYAIPIYPSPPEADGQLSNMAAEPTSGSVDRTLKRKRTPSPSASAKRRAPPVTDHTIDTASPVPRTLVSRARSPQFDTRSLSSEDAQEWRKLMLQDMFPMQEPALLDPALSKKEKARLAQVQGKKVTIAHDSEGAPSQPRMPAQSVPQEARLRRLPPLAEGDASVPSVLPTLAYLLVGPSVRGKFDVKKAEALGLPRGPIRSRLAAGETVSFEVDDGQGGKTMRSVRPEECVGPSEMAQSVLILDVPTPAHIPSLVASFVDSPFFSQYRTKSEAMPTKHPLHAIFHLCGEGVLEDPRYKDFMNGFSDETHHIISSREHTANKITFGKSALIQAKLHQLDADMFAIPKYSMTPTRDFSSVTGLPAKAMLSHRDLIVHVRPPKPPMKDDKAKEDEFNTLIQSGSLPELSDSVKERFAAVTAQVNKRIGRGSPAAQPGDDIVITALGTGSAVPTPTRNVSGTLIQIPGHGSILLDCGEGTWGQLARTFGDDPARASGVWHVLRDLKCIFLSHMHGDHHMGVSKILQMRAQMNPPPSEPLYVVGHRSHLMYLVERQELEDLGLADPTGNGVVTILSDALNWRPPRPYGRNSMHDEPFMDFETARQNANAMCRALGLQSFTAVDVLHRVRCYGCVIHHEDGWSIAFSADTMPTDNLVRVGRGATLLIHEASMSPEEEQLARQKAHSTSAQAIDIGRRMGAQKLLLTHFSARYPGMPPRRGDGEESRWPVIGLAFDYSRIRLGDMWKLNMYLPAIQHAFNELGEEEPLEIDLTKLQ</sequence>
<keyword evidence="10" id="KW-0862">Zinc</keyword>
<dbReference type="Proteomes" id="UP001215151">
    <property type="component" value="Unassembled WGS sequence"/>
</dbReference>
<keyword evidence="7" id="KW-0479">Metal-binding</keyword>
<organism evidence="13 14">
    <name type="scientific">Trametes cubensis</name>
    <dbReference type="NCBI Taxonomy" id="1111947"/>
    <lineage>
        <taxon>Eukaryota</taxon>
        <taxon>Fungi</taxon>
        <taxon>Dikarya</taxon>
        <taxon>Basidiomycota</taxon>
        <taxon>Agaricomycotina</taxon>
        <taxon>Agaricomycetes</taxon>
        <taxon>Polyporales</taxon>
        <taxon>Polyporaceae</taxon>
        <taxon>Trametes</taxon>
    </lineage>
</organism>
<dbReference type="GO" id="GO:0005739">
    <property type="term" value="C:mitochondrion"/>
    <property type="evidence" value="ECO:0007669"/>
    <property type="project" value="TreeGrafter"/>
</dbReference>
<keyword evidence="5" id="KW-0819">tRNA processing</keyword>
<gene>
    <name evidence="13" type="ORF">ONZ51_g5329</name>
</gene>
<feature type="region of interest" description="Disordered" evidence="11">
    <location>
        <begin position="151"/>
        <end position="197"/>
    </location>
</feature>
<dbReference type="GO" id="GO:0046872">
    <property type="term" value="F:metal ion binding"/>
    <property type="evidence" value="ECO:0007669"/>
    <property type="project" value="UniProtKB-KW"/>
</dbReference>
<dbReference type="EMBL" id="JAPEVG010000113">
    <property type="protein sequence ID" value="KAJ8482483.1"/>
    <property type="molecule type" value="Genomic_DNA"/>
</dbReference>
<protein>
    <recommendedName>
        <fullName evidence="4">ribonuclease Z</fullName>
        <ecNumber evidence="4">3.1.26.11</ecNumber>
    </recommendedName>
</protein>
<comment type="similarity">
    <text evidence="3">Belongs to the RNase Z family.</text>
</comment>
<dbReference type="SUPFAM" id="SSF56281">
    <property type="entry name" value="Metallo-hydrolase/oxidoreductase"/>
    <property type="match status" value="2"/>
</dbReference>
<evidence type="ECO:0000256" key="9">
    <source>
        <dbReference type="ARBA" id="ARBA00022801"/>
    </source>
</evidence>
<comment type="caution">
    <text evidence="13">The sequence shown here is derived from an EMBL/GenBank/DDBJ whole genome shotgun (WGS) entry which is preliminary data.</text>
</comment>
<dbReference type="CDD" id="cd07718">
    <property type="entry name" value="RNaseZ_ELAC1_ELAC2-C-term-like_MBL-fold"/>
    <property type="match status" value="1"/>
</dbReference>
<dbReference type="AlphaFoldDB" id="A0AAD7X9H7"/>
<evidence type="ECO:0000256" key="11">
    <source>
        <dbReference type="SAM" id="MobiDB-lite"/>
    </source>
</evidence>
<evidence type="ECO:0000256" key="6">
    <source>
        <dbReference type="ARBA" id="ARBA00022722"/>
    </source>
</evidence>
<evidence type="ECO:0000256" key="5">
    <source>
        <dbReference type="ARBA" id="ARBA00022694"/>
    </source>
</evidence>
<keyword evidence="9" id="KW-0378">Hydrolase</keyword>
<accession>A0AAD7X9H7</accession>
<dbReference type="GO" id="GO:0042781">
    <property type="term" value="F:3'-tRNA processing endoribonuclease activity"/>
    <property type="evidence" value="ECO:0007669"/>
    <property type="project" value="UniProtKB-EC"/>
</dbReference>
<evidence type="ECO:0000256" key="8">
    <source>
        <dbReference type="ARBA" id="ARBA00022759"/>
    </source>
</evidence>
<evidence type="ECO:0000259" key="12">
    <source>
        <dbReference type="Pfam" id="PF12706"/>
    </source>
</evidence>
<dbReference type="Pfam" id="PF12706">
    <property type="entry name" value="Lactamase_B_2"/>
    <property type="match status" value="1"/>
</dbReference>
<feature type="domain" description="Metallo-beta-lactamase" evidence="12">
    <location>
        <begin position="607"/>
        <end position="841"/>
    </location>
</feature>
<evidence type="ECO:0000313" key="14">
    <source>
        <dbReference type="Proteomes" id="UP001215151"/>
    </source>
</evidence>
<evidence type="ECO:0000256" key="1">
    <source>
        <dbReference type="ARBA" id="ARBA00000402"/>
    </source>
</evidence>
<comment type="catalytic activity">
    <reaction evidence="1">
        <text>Endonucleolytic cleavage of RNA, removing extra 3' nucleotides from tRNA precursor, generating 3' termini of tRNAs. A 3'-hydroxy group is left at the tRNA terminus and a 5'-phosphoryl group is left at the trailer molecule.</text>
        <dbReference type="EC" id="3.1.26.11"/>
    </reaction>
</comment>
<evidence type="ECO:0000313" key="13">
    <source>
        <dbReference type="EMBL" id="KAJ8482483.1"/>
    </source>
</evidence>
<keyword evidence="14" id="KW-1185">Reference proteome</keyword>
<keyword evidence="8" id="KW-0255">Endonuclease</keyword>
<evidence type="ECO:0000256" key="2">
    <source>
        <dbReference type="ARBA" id="ARBA00001947"/>
    </source>
</evidence>
<keyword evidence="6" id="KW-0540">Nuclease</keyword>
<reference evidence="13" key="1">
    <citation type="submission" date="2022-11" db="EMBL/GenBank/DDBJ databases">
        <title>Genome Sequence of Cubamyces cubensis.</title>
        <authorList>
            <person name="Buettner E."/>
        </authorList>
    </citation>
    <scope>NUCLEOTIDE SEQUENCE</scope>
    <source>
        <strain evidence="13">MPL-01</strain>
    </source>
</reference>
<dbReference type="EC" id="3.1.26.11" evidence="4"/>
<dbReference type="PANTHER" id="PTHR12553:SF49">
    <property type="entry name" value="ZINC PHOSPHODIESTERASE ELAC PROTEIN 2"/>
    <property type="match status" value="1"/>
</dbReference>
<proteinExistence type="inferred from homology"/>
<dbReference type="GO" id="GO:1990180">
    <property type="term" value="P:mitochondrial tRNA 3'-end processing"/>
    <property type="evidence" value="ECO:0007669"/>
    <property type="project" value="TreeGrafter"/>
</dbReference>